<dbReference type="Proteomes" id="UP000275281">
    <property type="component" value="Unassembled WGS sequence"/>
</dbReference>
<evidence type="ECO:0000256" key="1">
    <source>
        <dbReference type="SAM" id="SignalP"/>
    </source>
</evidence>
<proteinExistence type="predicted"/>
<gene>
    <name evidence="2" type="ORF">DRW07_09150</name>
</gene>
<dbReference type="AlphaFoldDB" id="A0A3N5Z6Q4"/>
<accession>A0A3N5Z6Q4</accession>
<dbReference type="RefSeq" id="WP_124027614.1">
    <property type="nucleotide sequence ID" value="NZ_JBHRSN010000006.1"/>
</dbReference>
<comment type="caution">
    <text evidence="2">The sequence shown here is derived from an EMBL/GenBank/DDBJ whole genome shotgun (WGS) entry which is preliminary data.</text>
</comment>
<feature type="signal peptide" evidence="1">
    <location>
        <begin position="1"/>
        <end position="20"/>
    </location>
</feature>
<protein>
    <submittedName>
        <fullName evidence="2">TIGR04219 family outer membrane beta-barrel protein</fullName>
    </submittedName>
</protein>
<evidence type="ECO:0000313" key="2">
    <source>
        <dbReference type="EMBL" id="RPJ66254.1"/>
    </source>
</evidence>
<dbReference type="OrthoDB" id="6708408at2"/>
<reference evidence="2 3" key="1">
    <citation type="submission" date="2018-11" db="EMBL/GenBank/DDBJ databases">
        <authorList>
            <person name="Ye M.-Q."/>
            <person name="Du Z.-J."/>
        </authorList>
    </citation>
    <scope>NUCLEOTIDE SEQUENCE [LARGE SCALE GENOMIC DNA]</scope>
    <source>
        <strain evidence="2 3">U0105</strain>
    </source>
</reference>
<feature type="chain" id="PRO_5018163943" evidence="1">
    <location>
        <begin position="21"/>
        <end position="254"/>
    </location>
</feature>
<organism evidence="2 3">
    <name type="scientific">Alteromonas sediminis</name>
    <dbReference type="NCBI Taxonomy" id="2259342"/>
    <lineage>
        <taxon>Bacteria</taxon>
        <taxon>Pseudomonadati</taxon>
        <taxon>Pseudomonadota</taxon>
        <taxon>Gammaproteobacteria</taxon>
        <taxon>Alteromonadales</taxon>
        <taxon>Alteromonadaceae</taxon>
        <taxon>Alteromonas/Salinimonas group</taxon>
        <taxon>Alteromonas</taxon>
    </lineage>
</organism>
<evidence type="ECO:0000313" key="3">
    <source>
        <dbReference type="Proteomes" id="UP000275281"/>
    </source>
</evidence>
<keyword evidence="3" id="KW-1185">Reference proteome</keyword>
<name>A0A3N5Z6Q4_9ALTE</name>
<dbReference type="NCBIfam" id="TIGR04219">
    <property type="entry name" value="OMP_w_GlyGly"/>
    <property type="match status" value="1"/>
</dbReference>
<dbReference type="InterPro" id="IPR026387">
    <property type="entry name" value="OMP_w_GlyGly"/>
</dbReference>
<sequence length="254" mass="27273">MKMHYAIALSGLLCSFSATADTVFGIYLGAQGWNTDATGRFADEGDAGSLQSDFNFGDETKGSAYIAIEHFVPLVPNIKLQHSQMVSEGDTLLSSSFTFGGQAYNAQTTVFTQTDISSTDIILYYELFDNDLISFDLGVNAKVIDGDFLVRSQSSGSQSQEALSGVVPMAYSRLEFGLPFSGLGAYAEGSFLSVGSHTLSDYQVAVTYSFIESLAIDMTLQAGFRDVTAELDDLDGITTDLSFDGAFLGLEVHF</sequence>
<keyword evidence="1" id="KW-0732">Signal</keyword>
<dbReference type="EMBL" id="RPOK01000003">
    <property type="protein sequence ID" value="RPJ66254.1"/>
    <property type="molecule type" value="Genomic_DNA"/>
</dbReference>